<dbReference type="PROSITE" id="PS50943">
    <property type="entry name" value="HTH_CROC1"/>
    <property type="match status" value="1"/>
</dbReference>
<protein>
    <submittedName>
        <fullName evidence="3">Transcriptional regulator with XRE-family HTH domain</fullName>
    </submittedName>
</protein>
<accession>A0ABU0JP17</accession>
<dbReference type="InterPro" id="IPR010982">
    <property type="entry name" value="Lambda_DNA-bd_dom_sf"/>
</dbReference>
<sequence>MANLQIGKVIYKLRKEKGITQEQLGKIIGISTAAISKWENETSYPDITLLPTLATFFNVSIDKLLNFKIELSTEDIDEIYIKCERLFNTKDSLKLAIEESKKYILNYPYSYLLKSKISYLFFAYSWKAIDEKHSNQMLLYSIELFEDIISNCNDNELIQSSLFGLGGLYFEFGDDQKAIETLNKIPKAFCDPNDILVSIYIKQNKFNKARKLLQTKLYKNINEISLICMSLANSYEKDNNKFCVAEKYYNLSINLKKQFLINKKDKLLIYMDYLNLSRLYLKANNKYKAIEMLNIMLEYLKINDINNYNTLNEVWCFNKLEVSKKSLSLNLYENLFKLFEDPIFNVIRENDEFVHLINELEKLYRKS</sequence>
<dbReference type="SUPFAM" id="SSF47413">
    <property type="entry name" value="lambda repressor-like DNA-binding domains"/>
    <property type="match status" value="1"/>
</dbReference>
<reference evidence="3 4" key="1">
    <citation type="submission" date="2023-07" db="EMBL/GenBank/DDBJ databases">
        <title>Genomic Encyclopedia of Type Strains, Phase IV (KMG-IV): sequencing the most valuable type-strain genomes for metagenomic binning, comparative biology and taxonomic classification.</title>
        <authorList>
            <person name="Goeker M."/>
        </authorList>
    </citation>
    <scope>NUCLEOTIDE SEQUENCE [LARGE SCALE GENOMIC DNA]</scope>
    <source>
        <strain evidence="3 4">DSM 1400</strain>
    </source>
</reference>
<dbReference type="PANTHER" id="PTHR46558:SF11">
    <property type="entry name" value="HTH-TYPE TRANSCRIPTIONAL REGULATOR XRE"/>
    <property type="match status" value="1"/>
</dbReference>
<dbReference type="RefSeq" id="WP_307355019.1">
    <property type="nucleotide sequence ID" value="NZ_BAAACJ010000025.1"/>
</dbReference>
<feature type="domain" description="HTH cro/C1-type" evidence="2">
    <location>
        <begin position="10"/>
        <end position="64"/>
    </location>
</feature>
<dbReference type="PANTHER" id="PTHR46558">
    <property type="entry name" value="TRACRIPTIONAL REGULATORY PROTEIN-RELATED-RELATED"/>
    <property type="match status" value="1"/>
</dbReference>
<name>A0ABU0JP17_HATLI</name>
<dbReference type="Pfam" id="PF01381">
    <property type="entry name" value="HTH_3"/>
    <property type="match status" value="1"/>
</dbReference>
<proteinExistence type="predicted"/>
<dbReference type="Gene3D" id="1.10.260.40">
    <property type="entry name" value="lambda repressor-like DNA-binding domains"/>
    <property type="match status" value="1"/>
</dbReference>
<dbReference type="InterPro" id="IPR011990">
    <property type="entry name" value="TPR-like_helical_dom_sf"/>
</dbReference>
<keyword evidence="1" id="KW-0238">DNA-binding</keyword>
<dbReference type="SUPFAM" id="SSF48452">
    <property type="entry name" value="TPR-like"/>
    <property type="match status" value="1"/>
</dbReference>
<dbReference type="CDD" id="cd00093">
    <property type="entry name" value="HTH_XRE"/>
    <property type="match status" value="1"/>
</dbReference>
<evidence type="ECO:0000313" key="4">
    <source>
        <dbReference type="Proteomes" id="UP001224418"/>
    </source>
</evidence>
<dbReference type="Proteomes" id="UP001224418">
    <property type="component" value="Unassembled WGS sequence"/>
</dbReference>
<keyword evidence="4" id="KW-1185">Reference proteome</keyword>
<comment type="caution">
    <text evidence="3">The sequence shown here is derived from an EMBL/GenBank/DDBJ whole genome shotgun (WGS) entry which is preliminary data.</text>
</comment>
<dbReference type="InterPro" id="IPR001387">
    <property type="entry name" value="Cro/C1-type_HTH"/>
</dbReference>
<evidence type="ECO:0000256" key="1">
    <source>
        <dbReference type="ARBA" id="ARBA00023125"/>
    </source>
</evidence>
<dbReference type="EMBL" id="JAUSWN010000003">
    <property type="protein sequence ID" value="MDQ0478832.1"/>
    <property type="molecule type" value="Genomic_DNA"/>
</dbReference>
<evidence type="ECO:0000259" key="2">
    <source>
        <dbReference type="PROSITE" id="PS50943"/>
    </source>
</evidence>
<dbReference type="SMART" id="SM00530">
    <property type="entry name" value="HTH_XRE"/>
    <property type="match status" value="1"/>
</dbReference>
<organism evidence="3 4">
    <name type="scientific">Hathewaya limosa</name>
    <name type="common">Clostridium limosum</name>
    <dbReference type="NCBI Taxonomy" id="1536"/>
    <lineage>
        <taxon>Bacteria</taxon>
        <taxon>Bacillati</taxon>
        <taxon>Bacillota</taxon>
        <taxon>Clostridia</taxon>
        <taxon>Eubacteriales</taxon>
        <taxon>Clostridiaceae</taxon>
        <taxon>Hathewaya</taxon>
    </lineage>
</organism>
<dbReference type="Gene3D" id="1.25.40.10">
    <property type="entry name" value="Tetratricopeptide repeat domain"/>
    <property type="match status" value="1"/>
</dbReference>
<evidence type="ECO:0000313" key="3">
    <source>
        <dbReference type="EMBL" id="MDQ0478832.1"/>
    </source>
</evidence>
<gene>
    <name evidence="3" type="ORF">QOZ93_000560</name>
</gene>